<name>A0A4R3LC78_9BACL</name>
<dbReference type="Gene3D" id="1.10.260.40">
    <property type="entry name" value="lambda repressor-like DNA-binding domains"/>
    <property type="match status" value="1"/>
</dbReference>
<dbReference type="CDD" id="cd00093">
    <property type="entry name" value="HTH_XRE"/>
    <property type="match status" value="1"/>
</dbReference>
<organism evidence="2 3">
    <name type="scientific">Hazenella coriacea</name>
    <dbReference type="NCBI Taxonomy" id="1179467"/>
    <lineage>
        <taxon>Bacteria</taxon>
        <taxon>Bacillati</taxon>
        <taxon>Bacillota</taxon>
        <taxon>Bacilli</taxon>
        <taxon>Bacillales</taxon>
        <taxon>Thermoactinomycetaceae</taxon>
        <taxon>Hazenella</taxon>
    </lineage>
</organism>
<proteinExistence type="predicted"/>
<dbReference type="Proteomes" id="UP000294937">
    <property type="component" value="Unassembled WGS sequence"/>
</dbReference>
<dbReference type="GO" id="GO:0003677">
    <property type="term" value="F:DNA binding"/>
    <property type="evidence" value="ECO:0007669"/>
    <property type="project" value="InterPro"/>
</dbReference>
<sequence length="131" mass="15514">MKLIPRIDSVMSKRKEEGYLIGGRKVSQTTLARELGVRKQQVSLWSRGGAMPRPDTLFHMAYILGVRPDELYEFIPPTEEERQQNIRQFEEKERDEMLKRKERKIAEFKKLGMNDEQIIINLRHLGLLKFD</sequence>
<comment type="caution">
    <text evidence="2">The sequence shown here is derived from an EMBL/GenBank/DDBJ whole genome shotgun (WGS) entry which is preliminary data.</text>
</comment>
<keyword evidence="3" id="KW-1185">Reference proteome</keyword>
<dbReference type="InterPro" id="IPR010982">
    <property type="entry name" value="Lambda_DNA-bd_dom_sf"/>
</dbReference>
<dbReference type="SMART" id="SM00530">
    <property type="entry name" value="HTH_XRE"/>
    <property type="match status" value="1"/>
</dbReference>
<reference evidence="2 3" key="1">
    <citation type="submission" date="2019-03" db="EMBL/GenBank/DDBJ databases">
        <title>Genomic Encyclopedia of Type Strains, Phase IV (KMG-IV): sequencing the most valuable type-strain genomes for metagenomic binning, comparative biology and taxonomic classification.</title>
        <authorList>
            <person name="Goeker M."/>
        </authorList>
    </citation>
    <scope>NUCLEOTIDE SEQUENCE [LARGE SCALE GENOMIC DNA]</scope>
    <source>
        <strain evidence="2 3">DSM 45707</strain>
    </source>
</reference>
<dbReference type="PROSITE" id="PS50943">
    <property type="entry name" value="HTH_CROC1"/>
    <property type="match status" value="1"/>
</dbReference>
<dbReference type="InterPro" id="IPR001387">
    <property type="entry name" value="Cro/C1-type_HTH"/>
</dbReference>
<evidence type="ECO:0000313" key="2">
    <source>
        <dbReference type="EMBL" id="TCS95056.1"/>
    </source>
</evidence>
<dbReference type="AlphaFoldDB" id="A0A4R3LC78"/>
<evidence type="ECO:0000259" key="1">
    <source>
        <dbReference type="PROSITE" id="PS50943"/>
    </source>
</evidence>
<dbReference type="SUPFAM" id="SSF47413">
    <property type="entry name" value="lambda repressor-like DNA-binding domains"/>
    <property type="match status" value="1"/>
</dbReference>
<dbReference type="EMBL" id="SMAG01000003">
    <property type="protein sequence ID" value="TCS95056.1"/>
    <property type="molecule type" value="Genomic_DNA"/>
</dbReference>
<protein>
    <submittedName>
        <fullName evidence="2">Helix-turn-helix protein</fullName>
    </submittedName>
</protein>
<dbReference type="OrthoDB" id="2642285at2"/>
<gene>
    <name evidence="2" type="ORF">EDD58_103481</name>
</gene>
<evidence type="ECO:0000313" key="3">
    <source>
        <dbReference type="Proteomes" id="UP000294937"/>
    </source>
</evidence>
<dbReference type="Pfam" id="PF01381">
    <property type="entry name" value="HTH_3"/>
    <property type="match status" value="1"/>
</dbReference>
<accession>A0A4R3LC78</accession>
<feature type="domain" description="HTH cro/C1-type" evidence="1">
    <location>
        <begin position="24"/>
        <end position="71"/>
    </location>
</feature>